<accession>A0AAD6IEZ8</accession>
<comment type="similarity">
    <text evidence="2">Belongs to the ABC transporter superfamily. ABCC family. Conjugate transporter (TC 3.A.1.208) subfamily.</text>
</comment>
<feature type="transmembrane region" description="Helical" evidence="11">
    <location>
        <begin position="36"/>
        <end position="54"/>
    </location>
</feature>
<dbReference type="CDD" id="cd18579">
    <property type="entry name" value="ABC_6TM_ABCC_D1"/>
    <property type="match status" value="1"/>
</dbReference>
<keyword evidence="6" id="KW-0547">Nucleotide-binding</keyword>
<dbReference type="Proteomes" id="UP001219568">
    <property type="component" value="Unassembled WGS sequence"/>
</dbReference>
<dbReference type="GO" id="GO:0140359">
    <property type="term" value="F:ABC-type transporter activity"/>
    <property type="evidence" value="ECO:0007669"/>
    <property type="project" value="InterPro"/>
</dbReference>
<dbReference type="InterPro" id="IPR017871">
    <property type="entry name" value="ABC_transporter-like_CS"/>
</dbReference>
<dbReference type="PANTHER" id="PTHR24223">
    <property type="entry name" value="ATP-BINDING CASSETTE SUB-FAMILY C"/>
    <property type="match status" value="1"/>
</dbReference>
<feature type="transmembrane region" description="Helical" evidence="11">
    <location>
        <begin position="158"/>
        <end position="176"/>
    </location>
</feature>
<gene>
    <name evidence="14" type="ORF">N7460_005731</name>
</gene>
<evidence type="ECO:0000256" key="4">
    <source>
        <dbReference type="ARBA" id="ARBA00022475"/>
    </source>
</evidence>
<dbReference type="InterPro" id="IPR036640">
    <property type="entry name" value="ABC1_TM_sf"/>
</dbReference>
<feature type="transmembrane region" description="Helical" evidence="11">
    <location>
        <begin position="1016"/>
        <end position="1041"/>
    </location>
</feature>
<evidence type="ECO:0000256" key="8">
    <source>
        <dbReference type="ARBA" id="ARBA00022989"/>
    </source>
</evidence>
<keyword evidence="7" id="KW-0067">ATP-binding</keyword>
<dbReference type="CDD" id="cd03244">
    <property type="entry name" value="ABCC_MRP_domain2"/>
    <property type="match status" value="1"/>
</dbReference>
<keyword evidence="9 11" id="KW-0472">Membrane</keyword>
<dbReference type="InterPro" id="IPR044726">
    <property type="entry name" value="ABCC_6TM_D2"/>
</dbReference>
<dbReference type="Gene3D" id="1.20.1560.10">
    <property type="entry name" value="ABC transporter type 1, transmembrane domain"/>
    <property type="match status" value="2"/>
</dbReference>
<comment type="subcellular location">
    <subcellularLocation>
        <location evidence="1">Cell membrane</location>
        <topology evidence="1">Multi-pass membrane protein</topology>
    </subcellularLocation>
</comment>
<evidence type="ECO:0000256" key="5">
    <source>
        <dbReference type="ARBA" id="ARBA00022692"/>
    </source>
</evidence>
<dbReference type="InterPro" id="IPR027417">
    <property type="entry name" value="P-loop_NTPase"/>
</dbReference>
<evidence type="ECO:0000256" key="2">
    <source>
        <dbReference type="ARBA" id="ARBA00009726"/>
    </source>
</evidence>
<dbReference type="InterPro" id="IPR056227">
    <property type="entry name" value="TMD0_ABC"/>
</dbReference>
<keyword evidence="4" id="KW-1003">Cell membrane</keyword>
<feature type="domain" description="ABC transporter" evidence="12">
    <location>
        <begin position="1204"/>
        <end position="1435"/>
    </location>
</feature>
<feature type="transmembrane region" description="Helical" evidence="11">
    <location>
        <begin position="99"/>
        <end position="119"/>
    </location>
</feature>
<dbReference type="Pfam" id="PF00664">
    <property type="entry name" value="ABC_membrane"/>
    <property type="match status" value="1"/>
</dbReference>
<evidence type="ECO:0000256" key="1">
    <source>
        <dbReference type="ARBA" id="ARBA00004651"/>
    </source>
</evidence>
<feature type="transmembrane region" description="Helical" evidence="11">
    <location>
        <begin position="1101"/>
        <end position="1128"/>
    </location>
</feature>
<evidence type="ECO:0000256" key="6">
    <source>
        <dbReference type="ARBA" id="ARBA00022741"/>
    </source>
</evidence>
<dbReference type="PANTHER" id="PTHR24223:SF399">
    <property type="entry name" value="ABC TRANSPORTER ATNG"/>
    <property type="match status" value="1"/>
</dbReference>
<evidence type="ECO:0000256" key="3">
    <source>
        <dbReference type="ARBA" id="ARBA00022448"/>
    </source>
</evidence>
<keyword evidence="5 11" id="KW-0812">Transmembrane</keyword>
<evidence type="ECO:0000259" key="12">
    <source>
        <dbReference type="PROSITE" id="PS50893"/>
    </source>
</evidence>
<keyword evidence="15" id="KW-1185">Reference proteome</keyword>
<name>A0AAD6IEZ8_PENCN</name>
<evidence type="ECO:0000256" key="7">
    <source>
        <dbReference type="ARBA" id="ARBA00022840"/>
    </source>
</evidence>
<dbReference type="CDD" id="cd03250">
    <property type="entry name" value="ABCC_MRP_domain1"/>
    <property type="match status" value="1"/>
</dbReference>
<dbReference type="Gene3D" id="3.40.50.300">
    <property type="entry name" value="P-loop containing nucleotide triphosphate hydrolases"/>
    <property type="match status" value="2"/>
</dbReference>
<keyword evidence="8 11" id="KW-1133">Transmembrane helix</keyword>
<keyword evidence="3" id="KW-0813">Transport</keyword>
<dbReference type="InterPro" id="IPR050173">
    <property type="entry name" value="ABC_transporter_C-like"/>
</dbReference>
<dbReference type="EMBL" id="JAQJZL010000004">
    <property type="protein sequence ID" value="KAJ6044376.1"/>
    <property type="molecule type" value="Genomic_DNA"/>
</dbReference>
<protein>
    <submittedName>
        <fullName evidence="14">Uncharacterized protein</fullName>
    </submittedName>
</protein>
<dbReference type="GO" id="GO:0016887">
    <property type="term" value="F:ATP hydrolysis activity"/>
    <property type="evidence" value="ECO:0007669"/>
    <property type="project" value="InterPro"/>
</dbReference>
<evidence type="ECO:0000259" key="13">
    <source>
        <dbReference type="PROSITE" id="PS50929"/>
    </source>
</evidence>
<feature type="domain" description="ABC transmembrane type-1" evidence="13">
    <location>
        <begin position="277"/>
        <end position="554"/>
    </location>
</feature>
<evidence type="ECO:0000256" key="10">
    <source>
        <dbReference type="ARBA" id="ARBA00023180"/>
    </source>
</evidence>
<dbReference type="InterPro" id="IPR044746">
    <property type="entry name" value="ABCC_6TM_D1"/>
</dbReference>
<feature type="domain" description="ABC transporter" evidence="12">
    <location>
        <begin position="604"/>
        <end position="832"/>
    </location>
</feature>
<organism evidence="14 15">
    <name type="scientific">Penicillium canescens</name>
    <dbReference type="NCBI Taxonomy" id="5083"/>
    <lineage>
        <taxon>Eukaryota</taxon>
        <taxon>Fungi</taxon>
        <taxon>Dikarya</taxon>
        <taxon>Ascomycota</taxon>
        <taxon>Pezizomycotina</taxon>
        <taxon>Eurotiomycetes</taxon>
        <taxon>Eurotiomycetidae</taxon>
        <taxon>Eurotiales</taxon>
        <taxon>Aspergillaceae</taxon>
        <taxon>Penicillium</taxon>
    </lineage>
</organism>
<feature type="transmembrane region" description="Helical" evidence="11">
    <location>
        <begin position="404"/>
        <end position="429"/>
    </location>
</feature>
<comment type="caution">
    <text evidence="14">The sequence shown here is derived from an EMBL/GenBank/DDBJ whole genome shotgun (WGS) entry which is preliminary data.</text>
</comment>
<feature type="transmembrane region" description="Helical" evidence="11">
    <location>
        <begin position="880"/>
        <end position="901"/>
    </location>
</feature>
<dbReference type="SMART" id="SM00382">
    <property type="entry name" value="AAA"/>
    <property type="match status" value="2"/>
</dbReference>
<evidence type="ECO:0000256" key="11">
    <source>
        <dbReference type="SAM" id="Phobius"/>
    </source>
</evidence>
<dbReference type="PROSITE" id="PS00211">
    <property type="entry name" value="ABC_TRANSPORTER_1"/>
    <property type="match status" value="2"/>
</dbReference>
<evidence type="ECO:0000313" key="15">
    <source>
        <dbReference type="Proteomes" id="UP001219568"/>
    </source>
</evidence>
<dbReference type="SUPFAM" id="SSF90123">
    <property type="entry name" value="ABC transporter transmembrane region"/>
    <property type="match status" value="2"/>
</dbReference>
<feature type="transmembrane region" description="Helical" evidence="11">
    <location>
        <begin position="921"/>
        <end position="949"/>
    </location>
</feature>
<dbReference type="FunFam" id="3.40.50.300:FF:000838">
    <property type="entry name" value="ABC multidrug transporter (Eurofung)"/>
    <property type="match status" value="1"/>
</dbReference>
<feature type="transmembrane region" description="Helical" evidence="11">
    <location>
        <begin position="961"/>
        <end position="980"/>
    </location>
</feature>
<dbReference type="PROSITE" id="PS50893">
    <property type="entry name" value="ABC_TRANSPORTER_2"/>
    <property type="match status" value="2"/>
</dbReference>
<evidence type="ECO:0000256" key="9">
    <source>
        <dbReference type="ARBA" id="ARBA00023136"/>
    </source>
</evidence>
<keyword evidence="10" id="KW-0325">Glycoprotein</keyword>
<feature type="transmembrane region" description="Helical" evidence="11">
    <location>
        <begin position="494"/>
        <end position="514"/>
    </location>
</feature>
<sequence>MLDHPCSAAVEDVFGPTVAPSCLHGFDFTLLFEESILTLVPIGLVCLTASFRAWKLRRAPEKVNRSWLYAAKELSWLFYTACHVALLIILFQLDTPKTRATIGTTLVTVLTSVFLLFFSHLEHLRSIRPSTILNVFLGFALLFDLARLRTLYFMSNQTVTSLFAVSWVIKAIILVFEATEKRKLLKKVYENSPIESTSGVINRALFWWLRDLLWRGSKTTLTVDSLPSLDDDLKNASNSQSLFERWDKADKYRSNALLWTFVAHYKWAFLEGVLPRLAYTGFCFAQPFLVERVLDFMTEPEHVNSTNYAYGLIGAYAIVYIGIAVSYAAYEHKTFRVITMVRGSLVTMIFNKTLRLSTSAVSDAAAITLMSTDIERIGFGLIDMHEIYSNITEVALALWLLARLLNIATIASTVIVVICLIAGIPLAVVSGNAQGTWLEAVEERVAVTSNVLGVMKNIKMTGLTEIISRNLRDLRTAEIEASYMFRLLGVIRLTLGYASTTLAPVFGFGAYILLAQVNDTATLTNGVAFSALTLFALLDQPMVSIVDGSEDFMAVVNCFQRIQKHLLETERKDYRVKHGSDQHSVPPLIEVDSLTQSQNNEPCVVIRNLSAAWSIDDEPVLKDLNIDIQVSKITMIVGPVGCGKSTFLKTLMGEIPECSGSISTNFTNAAYCNQSPWITFGTLQENIVGASPWDRTRYDRVIQSCALQVDLQQLPMGDQTKVGVRGSRLSGGQQMRVALARALYSNAPVLILDDVLTGLDRETEKIILEIVFSRHGSIKQSRQTVIMATNSAHHLAYADNIIALDENGRLLEHGSYSELVSTDGYVSTLSGTSHTASTTRAPDIVLNDETLQGLNLDESKEDSSRRTGDLTVYRYYFENIGWPLLSLLLICCALFVLGLSFPQIWLQWWTRANEQHPNAHVWYWLTVYAALGFFSLLTTFLGTWILAMFIQPKTARRFHEILLRTTMGATTSFLTSTDIGNTTNRFSQDLELIDEELPETLELTVNAALSCITEGFLVFVGSSYVTAALIPFCVLVVYYVAKFYIKTSRQLRLLGIESKAPLFSQFLEVLGGLSSIRAYGWSKEYQRRNLIALDASQRPSYMLYCIQRWIGLVLDLIVAFIAVAVISIAISMRGSPSMNLLGIALFNIVNFSSTLQSFVTHWIGLETSIGAVSRIRSYVQYATTEDLDAESEVLPEDWPRQGRVELSGLSASYDAFSDPVLKDISLNILPGEKVALCGRTGSGKSSLVSALLRILELSKGTIRIDGIDISKVSRSHVRSRINIIPQQPFFLHGSVRLNANPESNADDKQIINALQAVNLWSYIEAKGGLDIDMSDDLLSHGQQQLFCLARALCKSSSIVIMDEATSSVDSETDTLMQTVIRTHFKDQTLIAIAHKLHTILDFDKVALIEKGQVVEFDTPQTLLSREGSAFKTLYNSFHKGSKE</sequence>
<reference evidence="14" key="1">
    <citation type="journal article" date="2023" name="IMA Fungus">
        <title>Comparative genomic study of the Penicillium genus elucidates a diverse pangenome and 15 lateral gene transfer events.</title>
        <authorList>
            <person name="Petersen C."/>
            <person name="Sorensen T."/>
            <person name="Nielsen M.R."/>
            <person name="Sondergaard T.E."/>
            <person name="Sorensen J.L."/>
            <person name="Fitzpatrick D.A."/>
            <person name="Frisvad J.C."/>
            <person name="Nielsen K.L."/>
        </authorList>
    </citation>
    <scope>NUCLEOTIDE SEQUENCE</scope>
    <source>
        <strain evidence="14">IBT 15450</strain>
    </source>
</reference>
<dbReference type="GO" id="GO:0005886">
    <property type="term" value="C:plasma membrane"/>
    <property type="evidence" value="ECO:0007669"/>
    <property type="project" value="UniProtKB-SubCell"/>
</dbReference>
<proteinExistence type="inferred from homology"/>
<dbReference type="Pfam" id="PF24357">
    <property type="entry name" value="TMD0_ABC"/>
    <property type="match status" value="1"/>
</dbReference>
<dbReference type="InterPro" id="IPR003593">
    <property type="entry name" value="AAA+_ATPase"/>
</dbReference>
<dbReference type="GO" id="GO:0005524">
    <property type="term" value="F:ATP binding"/>
    <property type="evidence" value="ECO:0007669"/>
    <property type="project" value="UniProtKB-KW"/>
</dbReference>
<dbReference type="FunFam" id="1.20.1560.10:FF:000066">
    <property type="entry name" value="ABC multidrug transporter (Eurofung)"/>
    <property type="match status" value="1"/>
</dbReference>
<feature type="domain" description="ABC transmembrane type-1" evidence="13">
    <location>
        <begin position="887"/>
        <end position="1167"/>
    </location>
</feature>
<reference evidence="14" key="2">
    <citation type="submission" date="2023-01" db="EMBL/GenBank/DDBJ databases">
        <authorList>
            <person name="Petersen C."/>
        </authorList>
    </citation>
    <scope>NUCLEOTIDE SEQUENCE</scope>
    <source>
        <strain evidence="14">IBT 15450</strain>
    </source>
</reference>
<dbReference type="InterPro" id="IPR003439">
    <property type="entry name" value="ABC_transporter-like_ATP-bd"/>
</dbReference>
<feature type="transmembrane region" description="Helical" evidence="11">
    <location>
        <begin position="308"/>
        <end position="330"/>
    </location>
</feature>
<dbReference type="FunFam" id="1.20.1560.10:FF:000055">
    <property type="entry name" value="ABC multidrug transporter (Eurofung)"/>
    <property type="match status" value="1"/>
</dbReference>
<feature type="transmembrane region" description="Helical" evidence="11">
    <location>
        <begin position="74"/>
        <end position="93"/>
    </location>
</feature>
<dbReference type="CDD" id="cd18580">
    <property type="entry name" value="ABC_6TM_ABCC_D2"/>
    <property type="match status" value="1"/>
</dbReference>
<dbReference type="PROSITE" id="PS50929">
    <property type="entry name" value="ABC_TM1F"/>
    <property type="match status" value="2"/>
</dbReference>
<dbReference type="SUPFAM" id="SSF52540">
    <property type="entry name" value="P-loop containing nucleoside triphosphate hydrolases"/>
    <property type="match status" value="2"/>
</dbReference>
<evidence type="ECO:0000313" key="14">
    <source>
        <dbReference type="EMBL" id="KAJ6044376.1"/>
    </source>
</evidence>
<dbReference type="InterPro" id="IPR011527">
    <property type="entry name" value="ABC1_TM_dom"/>
</dbReference>
<dbReference type="Pfam" id="PF00005">
    <property type="entry name" value="ABC_tran"/>
    <property type="match status" value="2"/>
</dbReference>
<feature type="transmembrane region" description="Helical" evidence="11">
    <location>
        <begin position="131"/>
        <end position="152"/>
    </location>
</feature>